<dbReference type="GO" id="GO:0110001">
    <property type="term" value="C:toxin-antitoxin complex"/>
    <property type="evidence" value="ECO:0007669"/>
    <property type="project" value="InterPro"/>
</dbReference>
<dbReference type="RefSeq" id="WP_157321001.1">
    <property type="nucleotide sequence ID" value="NZ_BMFX01000035.1"/>
</dbReference>
<proteinExistence type="predicted"/>
<dbReference type="Pfam" id="PF01934">
    <property type="entry name" value="HepT-like"/>
    <property type="match status" value="1"/>
</dbReference>
<dbReference type="EMBL" id="WRPM01000016">
    <property type="protein sequence ID" value="MVT25214.1"/>
    <property type="molecule type" value="Genomic_DNA"/>
</dbReference>
<keyword evidence="2" id="KW-0540">Nuclease</keyword>
<accession>A0A7K1UFQ0</accession>
<comment type="caution">
    <text evidence="4">The sequence shown here is derived from an EMBL/GenBank/DDBJ whole genome shotgun (WGS) entry which is preliminary data.</text>
</comment>
<dbReference type="Proteomes" id="UP000460157">
    <property type="component" value="Unassembled WGS sequence"/>
</dbReference>
<evidence type="ECO:0000313" key="4">
    <source>
        <dbReference type="EMBL" id="MVT25214.1"/>
    </source>
</evidence>
<keyword evidence="3" id="KW-0378">Hydrolase</keyword>
<sequence length="129" mass="15311">MTTSQDDHWITRQYSPRVYQWLEDFLRHAETAARFVQREDREHETAQLAARMIFIDCGETVYRIDRANPEFLMDFPELELRDVYAMRNISAHGYNIVNYDVIWDALENDIPRIAAKIRAFLNSGIRPDC</sequence>
<dbReference type="AlphaFoldDB" id="A0A7K1UFQ0"/>
<dbReference type="InterPro" id="IPR008201">
    <property type="entry name" value="HepT-like"/>
</dbReference>
<dbReference type="GO" id="GO:0016787">
    <property type="term" value="F:hydrolase activity"/>
    <property type="evidence" value="ECO:0007669"/>
    <property type="project" value="UniProtKB-KW"/>
</dbReference>
<gene>
    <name evidence="4" type="ORF">GNZ21_02355</name>
</gene>
<dbReference type="GO" id="GO:0004540">
    <property type="term" value="F:RNA nuclease activity"/>
    <property type="evidence" value="ECO:0007669"/>
    <property type="project" value="InterPro"/>
</dbReference>
<name>A0A7K1UFQ0_9MICC</name>
<organism evidence="4 5">
    <name type="scientific">Nesterenkonia alkaliphila</name>
    <dbReference type="NCBI Taxonomy" id="1463631"/>
    <lineage>
        <taxon>Bacteria</taxon>
        <taxon>Bacillati</taxon>
        <taxon>Actinomycetota</taxon>
        <taxon>Actinomycetes</taxon>
        <taxon>Micrococcales</taxon>
        <taxon>Micrococcaceae</taxon>
        <taxon>Nesterenkonia</taxon>
    </lineage>
</organism>
<evidence type="ECO:0000256" key="1">
    <source>
        <dbReference type="ARBA" id="ARBA00022649"/>
    </source>
</evidence>
<evidence type="ECO:0000313" key="5">
    <source>
        <dbReference type="Proteomes" id="UP000460157"/>
    </source>
</evidence>
<reference evidence="4 5" key="1">
    <citation type="submission" date="2019-12" db="EMBL/GenBank/DDBJ databases">
        <title>Nesterenkonia muleiensis sp. nov., a novel actinobacterium isolated from sap of Populus euphratica.</title>
        <authorList>
            <person name="Wang R."/>
        </authorList>
    </citation>
    <scope>NUCLEOTIDE SEQUENCE [LARGE SCALE GENOMIC DNA]</scope>
    <source>
        <strain evidence="4 5">F10</strain>
    </source>
</reference>
<evidence type="ECO:0000256" key="3">
    <source>
        <dbReference type="ARBA" id="ARBA00022801"/>
    </source>
</evidence>
<keyword evidence="5" id="KW-1185">Reference proteome</keyword>
<dbReference type="OrthoDB" id="159782at2"/>
<protein>
    <submittedName>
        <fullName evidence="4">DUF86 domain-containing protein</fullName>
    </submittedName>
</protein>
<evidence type="ECO:0000256" key="2">
    <source>
        <dbReference type="ARBA" id="ARBA00022722"/>
    </source>
</evidence>
<keyword evidence="1" id="KW-1277">Toxin-antitoxin system</keyword>